<dbReference type="Gene3D" id="2.130.10.10">
    <property type="entry name" value="YVTN repeat-like/Quinoprotein amine dehydrogenase"/>
    <property type="match status" value="1"/>
</dbReference>
<feature type="region of interest" description="Disordered" evidence="4">
    <location>
        <begin position="303"/>
        <end position="369"/>
    </location>
</feature>
<feature type="repeat" description="WD" evidence="3">
    <location>
        <begin position="15"/>
        <end position="49"/>
    </location>
</feature>
<dbReference type="PANTHER" id="PTHR22838">
    <property type="entry name" value="WD REPEAT PROTEIN 26-RELATED"/>
    <property type="match status" value="1"/>
</dbReference>
<dbReference type="STRING" id="1051891.A0A0C3Q696"/>
<dbReference type="OrthoDB" id="972532at2759"/>
<evidence type="ECO:0008006" key="7">
    <source>
        <dbReference type="Google" id="ProtNLM"/>
    </source>
</evidence>
<keyword evidence="2" id="KW-0677">Repeat</keyword>
<evidence type="ECO:0000313" key="5">
    <source>
        <dbReference type="EMBL" id="KIO18789.1"/>
    </source>
</evidence>
<organism evidence="5 6">
    <name type="scientific">Tulasnella calospora MUT 4182</name>
    <dbReference type="NCBI Taxonomy" id="1051891"/>
    <lineage>
        <taxon>Eukaryota</taxon>
        <taxon>Fungi</taxon>
        <taxon>Dikarya</taxon>
        <taxon>Basidiomycota</taxon>
        <taxon>Agaricomycotina</taxon>
        <taxon>Agaricomycetes</taxon>
        <taxon>Cantharellales</taxon>
        <taxon>Tulasnellaceae</taxon>
        <taxon>Tulasnella</taxon>
    </lineage>
</organism>
<feature type="repeat" description="WD" evidence="3">
    <location>
        <begin position="267"/>
        <end position="293"/>
    </location>
</feature>
<evidence type="ECO:0000256" key="3">
    <source>
        <dbReference type="PROSITE-ProRule" id="PRU00221"/>
    </source>
</evidence>
<dbReference type="InterPro" id="IPR051350">
    <property type="entry name" value="WD_repeat-ST_regulator"/>
</dbReference>
<dbReference type="EMBL" id="KN823260">
    <property type="protein sequence ID" value="KIO18789.1"/>
    <property type="molecule type" value="Genomic_DNA"/>
</dbReference>
<dbReference type="SUPFAM" id="SSF50978">
    <property type="entry name" value="WD40 repeat-like"/>
    <property type="match status" value="1"/>
</dbReference>
<feature type="region of interest" description="Disordered" evidence="4">
    <location>
        <begin position="99"/>
        <end position="133"/>
    </location>
</feature>
<accession>A0A0C3Q696</accession>
<dbReference type="PROSITE" id="PS50082">
    <property type="entry name" value="WD_REPEATS_2"/>
    <property type="match status" value="3"/>
</dbReference>
<evidence type="ECO:0000256" key="4">
    <source>
        <dbReference type="SAM" id="MobiDB-lite"/>
    </source>
</evidence>
<dbReference type="PROSITE" id="PS50294">
    <property type="entry name" value="WD_REPEATS_REGION"/>
    <property type="match status" value="1"/>
</dbReference>
<reference evidence="5 6" key="1">
    <citation type="submission" date="2014-04" db="EMBL/GenBank/DDBJ databases">
        <authorList>
            <consortium name="DOE Joint Genome Institute"/>
            <person name="Kuo A."/>
            <person name="Girlanda M."/>
            <person name="Perotto S."/>
            <person name="Kohler A."/>
            <person name="Nagy L.G."/>
            <person name="Floudas D."/>
            <person name="Copeland A."/>
            <person name="Barry K.W."/>
            <person name="Cichocki N."/>
            <person name="Veneault-Fourrey C."/>
            <person name="LaButti K."/>
            <person name="Lindquist E.A."/>
            <person name="Lipzen A."/>
            <person name="Lundell T."/>
            <person name="Morin E."/>
            <person name="Murat C."/>
            <person name="Sun H."/>
            <person name="Tunlid A."/>
            <person name="Henrissat B."/>
            <person name="Grigoriev I.V."/>
            <person name="Hibbett D.S."/>
            <person name="Martin F."/>
            <person name="Nordberg H.P."/>
            <person name="Cantor M.N."/>
            <person name="Hua S.X."/>
        </authorList>
    </citation>
    <scope>NUCLEOTIDE SEQUENCE [LARGE SCALE GENOMIC DNA]</scope>
    <source>
        <strain evidence="5 6">MUT 4182</strain>
    </source>
</reference>
<protein>
    <recommendedName>
        <fullName evidence="7">Anaphase-promoting complex subunit 4 WD40 domain-containing protein</fullName>
    </recommendedName>
</protein>
<proteinExistence type="predicted"/>
<keyword evidence="1 3" id="KW-0853">WD repeat</keyword>
<reference evidence="6" key="2">
    <citation type="submission" date="2015-01" db="EMBL/GenBank/DDBJ databases">
        <title>Evolutionary Origins and Diversification of the Mycorrhizal Mutualists.</title>
        <authorList>
            <consortium name="DOE Joint Genome Institute"/>
            <consortium name="Mycorrhizal Genomics Consortium"/>
            <person name="Kohler A."/>
            <person name="Kuo A."/>
            <person name="Nagy L.G."/>
            <person name="Floudas D."/>
            <person name="Copeland A."/>
            <person name="Barry K.W."/>
            <person name="Cichocki N."/>
            <person name="Veneault-Fourrey C."/>
            <person name="LaButti K."/>
            <person name="Lindquist E.A."/>
            <person name="Lipzen A."/>
            <person name="Lundell T."/>
            <person name="Morin E."/>
            <person name="Murat C."/>
            <person name="Riley R."/>
            <person name="Ohm R."/>
            <person name="Sun H."/>
            <person name="Tunlid A."/>
            <person name="Henrissat B."/>
            <person name="Grigoriev I.V."/>
            <person name="Hibbett D.S."/>
            <person name="Martin F."/>
        </authorList>
    </citation>
    <scope>NUCLEOTIDE SEQUENCE [LARGE SCALE GENOMIC DNA]</scope>
    <source>
        <strain evidence="6">MUT 4182</strain>
    </source>
</reference>
<evidence type="ECO:0000313" key="6">
    <source>
        <dbReference type="Proteomes" id="UP000054248"/>
    </source>
</evidence>
<dbReference type="GO" id="GO:0043161">
    <property type="term" value="P:proteasome-mediated ubiquitin-dependent protein catabolic process"/>
    <property type="evidence" value="ECO:0007669"/>
    <property type="project" value="TreeGrafter"/>
</dbReference>
<dbReference type="PANTHER" id="PTHR22838:SF0">
    <property type="entry name" value="WD REPEAT-CONTAINING PROTEIN 26"/>
    <property type="match status" value="1"/>
</dbReference>
<evidence type="ECO:0000256" key="1">
    <source>
        <dbReference type="ARBA" id="ARBA00022574"/>
    </source>
</evidence>
<name>A0A0C3Q696_9AGAM</name>
<feature type="repeat" description="WD" evidence="3">
    <location>
        <begin position="232"/>
        <end position="258"/>
    </location>
</feature>
<dbReference type="HOGENOM" id="CLU_000288_57_25_1"/>
<dbReference type="InterPro" id="IPR001680">
    <property type="entry name" value="WD40_rpt"/>
</dbReference>
<dbReference type="GO" id="GO:0034657">
    <property type="term" value="C:GID complex"/>
    <property type="evidence" value="ECO:0007669"/>
    <property type="project" value="TreeGrafter"/>
</dbReference>
<keyword evidence="6" id="KW-1185">Reference proteome</keyword>
<gene>
    <name evidence="5" type="ORF">M407DRAFT_31559</name>
</gene>
<sequence length="369" mass="39452">MKMWDVESGTVIVDMKGHKQCISTIAALPDGSGYVSGGMDKSIFFWDMKGGLIDEWASPSMRVLDLAATPDGTKLVVVAVVDRDTGLSDLPFEQGFRSISSGVKSPSKPPSSRSSLHNGISHSGSTPGASSSSSAAVGAALSSHLMFDEDNGLPMRRRIIVYDLQTKEEVFKLSMPKEITSLSISSDSRYALINHAPDDLLLYDLVKHRTVRKFTGQQQRDDVIRSCFGGVDEDFILSGSEDSNVYIWRKETGTLVEILSGHGKGNVNSVAWNPKEVGMFASCSDDHTIRIWEAPPAGVALTEDLSSPSLSNGDYDGRAFSPPPPSKSQSPARYSHPYRSDSFDASAGVAGAGGGGGSGSGTLWPRNVR</sequence>
<dbReference type="Pfam" id="PF00400">
    <property type="entry name" value="WD40"/>
    <property type="match status" value="3"/>
</dbReference>
<dbReference type="Proteomes" id="UP000054248">
    <property type="component" value="Unassembled WGS sequence"/>
</dbReference>
<feature type="compositionally biased region" description="Gly residues" evidence="4">
    <location>
        <begin position="350"/>
        <end position="360"/>
    </location>
</feature>
<dbReference type="InterPro" id="IPR036322">
    <property type="entry name" value="WD40_repeat_dom_sf"/>
</dbReference>
<dbReference type="AlphaFoldDB" id="A0A0C3Q696"/>
<dbReference type="InterPro" id="IPR015943">
    <property type="entry name" value="WD40/YVTN_repeat-like_dom_sf"/>
</dbReference>
<dbReference type="SMART" id="SM00320">
    <property type="entry name" value="WD40"/>
    <property type="match status" value="5"/>
</dbReference>
<evidence type="ECO:0000256" key="2">
    <source>
        <dbReference type="ARBA" id="ARBA00022737"/>
    </source>
</evidence>